<dbReference type="RefSeq" id="XP_049145925.1">
    <property type="nucleotide sequence ID" value="XM_049288781.1"/>
</dbReference>
<accession>A0A9Q8WIR8</accession>
<name>A0A9Q8WIR8_9PEZI</name>
<reference evidence="1" key="1">
    <citation type="journal article" date="2021" name="Mol. Plant Microbe Interact.">
        <title>Complete Genome Sequence of the Plant-Pathogenic Fungus Colletotrichum lupini.</title>
        <authorList>
            <person name="Baroncelli R."/>
            <person name="Pensec F."/>
            <person name="Da Lio D."/>
            <person name="Boufleur T."/>
            <person name="Vicente I."/>
            <person name="Sarrocco S."/>
            <person name="Picot A."/>
            <person name="Baraldi E."/>
            <person name="Sukno S."/>
            <person name="Thon M."/>
            <person name="Le Floch G."/>
        </authorList>
    </citation>
    <scope>NUCLEOTIDE SEQUENCE</scope>
    <source>
        <strain evidence="1">IMI 504893</strain>
    </source>
</reference>
<evidence type="ECO:0000313" key="2">
    <source>
        <dbReference type="Proteomes" id="UP000830671"/>
    </source>
</evidence>
<dbReference type="GeneID" id="73343791"/>
<organism evidence="1 2">
    <name type="scientific">Colletotrichum lupini</name>
    <dbReference type="NCBI Taxonomy" id="145971"/>
    <lineage>
        <taxon>Eukaryota</taxon>
        <taxon>Fungi</taxon>
        <taxon>Dikarya</taxon>
        <taxon>Ascomycota</taxon>
        <taxon>Pezizomycotina</taxon>
        <taxon>Sordariomycetes</taxon>
        <taxon>Hypocreomycetidae</taxon>
        <taxon>Glomerellales</taxon>
        <taxon>Glomerellaceae</taxon>
        <taxon>Colletotrichum</taxon>
        <taxon>Colletotrichum acutatum species complex</taxon>
    </lineage>
</organism>
<gene>
    <name evidence="1" type="ORF">CLUP02_09803</name>
</gene>
<proteinExistence type="predicted"/>
<dbReference type="KEGG" id="clup:CLUP02_09803"/>
<dbReference type="EMBL" id="CP019477">
    <property type="protein sequence ID" value="UQC84307.1"/>
    <property type="molecule type" value="Genomic_DNA"/>
</dbReference>
<keyword evidence="2" id="KW-1185">Reference proteome</keyword>
<sequence length="492" mass="53439">MICTVLFRPIRELVSLPSRYWAYYQQLPAAHYSLVKDKQHCYSGAIRLWCLANRGHRHANLFNLTHANTRPAPSRRENIILYEEFDLLFNDGSYSTARMSFDPTLIIKASFGITKPKRLIKPSVYSHHPSLTGTSPLIYFCLPVTAPTANVSIRPEYNFMTWQTGSPQTTPLSSSSVTVCATTPSSNLSATVFRSRGLAFGSPLRSTTILPGELSVPGGRRHTGLPLPSLFLLSRSLSDSLPAACGTSDILLSLFLSVILLALAANDLPFFSPPDSPPPPPEEHEPEVDGAELAYNSNKLFTYALSALAIGSPSFTNVKNKLFRSSALSGLFNGNKLTGGVPKVTQCTLLKHPVNAFNSLPARGDVDNICAYNKLATAPPAECPVINRLYAARPGSSSSNCRSRAATGFTILRATAKNPAWHEFPASSRKPSGEAGAVLRLTAQSMKVAEPRIAKTMVFMWSMGTDLMTIAFVPVFQSAETWASRSAPLGWS</sequence>
<evidence type="ECO:0000313" key="1">
    <source>
        <dbReference type="EMBL" id="UQC84307.1"/>
    </source>
</evidence>
<protein>
    <submittedName>
        <fullName evidence="1">Uncharacterized protein</fullName>
    </submittedName>
</protein>
<dbReference type="AlphaFoldDB" id="A0A9Q8WIR8"/>
<dbReference type="Proteomes" id="UP000830671">
    <property type="component" value="Chromosome 5"/>
</dbReference>